<name>A0AAV3ZZX4_9GAST</name>
<proteinExistence type="predicted"/>
<evidence type="ECO:0000256" key="1">
    <source>
        <dbReference type="SAM" id="MobiDB-lite"/>
    </source>
</evidence>
<sequence length="133" mass="13670">MVLTPIHTLLPRITDSSTQFICVQITNDEFLTHYGDSCADIDNVAAAVGPIGIANTECTANISSSKITSSSTSDSRVGRGSNGEDFRGGNSDFSFGRSSSGDNRCSDSRGSSSINDGGSCDGTSDWASVGSGN</sequence>
<organism evidence="2 3">
    <name type="scientific">Plakobranchus ocellatus</name>
    <dbReference type="NCBI Taxonomy" id="259542"/>
    <lineage>
        <taxon>Eukaryota</taxon>
        <taxon>Metazoa</taxon>
        <taxon>Spiralia</taxon>
        <taxon>Lophotrochozoa</taxon>
        <taxon>Mollusca</taxon>
        <taxon>Gastropoda</taxon>
        <taxon>Heterobranchia</taxon>
        <taxon>Euthyneura</taxon>
        <taxon>Panpulmonata</taxon>
        <taxon>Sacoglossa</taxon>
        <taxon>Placobranchoidea</taxon>
        <taxon>Plakobranchidae</taxon>
        <taxon>Plakobranchus</taxon>
    </lineage>
</organism>
<evidence type="ECO:0000313" key="2">
    <source>
        <dbReference type="EMBL" id="GFO00132.1"/>
    </source>
</evidence>
<comment type="caution">
    <text evidence="2">The sequence shown here is derived from an EMBL/GenBank/DDBJ whole genome shotgun (WGS) entry which is preliminary data.</text>
</comment>
<accession>A0AAV3ZZX4</accession>
<gene>
    <name evidence="2" type="ORF">PoB_002663700</name>
</gene>
<dbReference type="Proteomes" id="UP000735302">
    <property type="component" value="Unassembled WGS sequence"/>
</dbReference>
<feature type="region of interest" description="Disordered" evidence="1">
    <location>
        <begin position="65"/>
        <end position="133"/>
    </location>
</feature>
<dbReference type="AlphaFoldDB" id="A0AAV3ZZX4"/>
<feature type="compositionally biased region" description="Polar residues" evidence="1">
    <location>
        <begin position="108"/>
        <end position="126"/>
    </location>
</feature>
<dbReference type="EMBL" id="BLXT01003032">
    <property type="protein sequence ID" value="GFO00132.1"/>
    <property type="molecule type" value="Genomic_DNA"/>
</dbReference>
<keyword evidence="3" id="KW-1185">Reference proteome</keyword>
<protein>
    <submittedName>
        <fullName evidence="2">Uncharacterized protein</fullName>
    </submittedName>
</protein>
<reference evidence="2 3" key="1">
    <citation type="journal article" date="2021" name="Elife">
        <title>Chloroplast acquisition without the gene transfer in kleptoplastic sea slugs, Plakobranchus ocellatus.</title>
        <authorList>
            <person name="Maeda T."/>
            <person name="Takahashi S."/>
            <person name="Yoshida T."/>
            <person name="Shimamura S."/>
            <person name="Takaki Y."/>
            <person name="Nagai Y."/>
            <person name="Toyoda A."/>
            <person name="Suzuki Y."/>
            <person name="Arimoto A."/>
            <person name="Ishii H."/>
            <person name="Satoh N."/>
            <person name="Nishiyama T."/>
            <person name="Hasebe M."/>
            <person name="Maruyama T."/>
            <person name="Minagawa J."/>
            <person name="Obokata J."/>
            <person name="Shigenobu S."/>
        </authorList>
    </citation>
    <scope>NUCLEOTIDE SEQUENCE [LARGE SCALE GENOMIC DNA]</scope>
</reference>
<evidence type="ECO:0000313" key="3">
    <source>
        <dbReference type="Proteomes" id="UP000735302"/>
    </source>
</evidence>
<feature type="compositionally biased region" description="Low complexity" evidence="1">
    <location>
        <begin position="88"/>
        <end position="103"/>
    </location>
</feature>
<feature type="compositionally biased region" description="Low complexity" evidence="1">
    <location>
        <begin position="65"/>
        <end position="79"/>
    </location>
</feature>